<dbReference type="PANTHER" id="PTHR13200">
    <property type="entry name" value="EEF1A LYSINE METHYLTRANSFERASE 1"/>
    <property type="match status" value="1"/>
</dbReference>
<keyword evidence="4" id="KW-0808">Transferase</keyword>
<accession>A0A7S0RNF7</accession>
<dbReference type="GO" id="GO:0016279">
    <property type="term" value="F:protein-lysine N-methyltransferase activity"/>
    <property type="evidence" value="ECO:0007669"/>
    <property type="project" value="InterPro"/>
</dbReference>
<evidence type="ECO:0000256" key="3">
    <source>
        <dbReference type="ARBA" id="ARBA00022603"/>
    </source>
</evidence>
<evidence type="ECO:0000256" key="4">
    <source>
        <dbReference type="ARBA" id="ARBA00022679"/>
    </source>
</evidence>
<evidence type="ECO:0000256" key="2">
    <source>
        <dbReference type="ARBA" id="ARBA00022490"/>
    </source>
</evidence>
<dbReference type="PANTHER" id="PTHR13200:SF1">
    <property type="entry name" value="NUCLEIC ACID BINDING PROTEIN"/>
    <property type="match status" value="1"/>
</dbReference>
<dbReference type="InterPro" id="IPR029063">
    <property type="entry name" value="SAM-dependent_MTases_sf"/>
</dbReference>
<dbReference type="InterPro" id="IPR002052">
    <property type="entry name" value="DNA_methylase_N6_adenine_CS"/>
</dbReference>
<evidence type="ECO:0008006" key="6">
    <source>
        <dbReference type="Google" id="ProtNLM"/>
    </source>
</evidence>
<evidence type="ECO:0000256" key="1">
    <source>
        <dbReference type="ARBA" id="ARBA00004496"/>
    </source>
</evidence>
<dbReference type="AlphaFoldDB" id="A0A7S0RNF7"/>
<keyword evidence="3" id="KW-0489">Methyltransferase</keyword>
<dbReference type="Pfam" id="PF10237">
    <property type="entry name" value="N6-adenineMlase"/>
    <property type="match status" value="1"/>
</dbReference>
<dbReference type="Gene3D" id="3.40.50.150">
    <property type="entry name" value="Vaccinia Virus protein VP39"/>
    <property type="match status" value="1"/>
</dbReference>
<dbReference type="EMBL" id="HBFB01019521">
    <property type="protein sequence ID" value="CAD8682979.1"/>
    <property type="molecule type" value="Transcribed_RNA"/>
</dbReference>
<proteinExistence type="predicted"/>
<protein>
    <recommendedName>
        <fullName evidence="6">Protein-lysine N-methyltransferase</fullName>
    </recommendedName>
</protein>
<reference evidence="5" key="1">
    <citation type="submission" date="2021-01" db="EMBL/GenBank/DDBJ databases">
        <authorList>
            <person name="Corre E."/>
            <person name="Pelletier E."/>
            <person name="Niang G."/>
            <person name="Scheremetjew M."/>
            <person name="Finn R."/>
            <person name="Kale V."/>
            <person name="Holt S."/>
            <person name="Cochrane G."/>
            <person name="Meng A."/>
            <person name="Brown T."/>
            <person name="Cohen L."/>
        </authorList>
    </citation>
    <scope>NUCLEOTIDE SEQUENCE</scope>
    <source>
        <strain evidence="5">SAG 11-49</strain>
    </source>
</reference>
<gene>
    <name evidence="5" type="ORF">CLEI1391_LOCUS10965</name>
</gene>
<keyword evidence="2" id="KW-0963">Cytoplasm</keyword>
<comment type="subcellular location">
    <subcellularLocation>
        <location evidence="1">Cytoplasm</location>
    </subcellularLocation>
</comment>
<evidence type="ECO:0000313" key="5">
    <source>
        <dbReference type="EMBL" id="CAD8682979.1"/>
    </source>
</evidence>
<dbReference type="GO" id="GO:0003676">
    <property type="term" value="F:nucleic acid binding"/>
    <property type="evidence" value="ECO:0007669"/>
    <property type="project" value="InterPro"/>
</dbReference>
<dbReference type="PROSITE" id="PS00092">
    <property type="entry name" value="N6_MTASE"/>
    <property type="match status" value="1"/>
</dbReference>
<dbReference type="GO" id="GO:0032259">
    <property type="term" value="P:methylation"/>
    <property type="evidence" value="ECO:0007669"/>
    <property type="project" value="UniProtKB-KW"/>
</dbReference>
<name>A0A7S0RNF7_9CHLO</name>
<dbReference type="SUPFAM" id="SSF53335">
    <property type="entry name" value="S-adenosyl-L-methionine-dependent methyltransferases"/>
    <property type="match status" value="1"/>
</dbReference>
<organism evidence="5">
    <name type="scientific">Chlamydomonas leiostraca</name>
    <dbReference type="NCBI Taxonomy" id="1034604"/>
    <lineage>
        <taxon>Eukaryota</taxon>
        <taxon>Viridiplantae</taxon>
        <taxon>Chlorophyta</taxon>
        <taxon>core chlorophytes</taxon>
        <taxon>Chlorophyceae</taxon>
        <taxon>CS clade</taxon>
        <taxon>Chlamydomonadales</taxon>
        <taxon>Chlamydomonadaceae</taxon>
        <taxon>Chlamydomonas</taxon>
    </lineage>
</organism>
<sequence>MEQPKNAFLMKHTEKEEFNQYWYSSYTIEALVKELCGCGATKAAFLSTPSVFFSLPKGSDLRAASWVFDYDEQWARSEPHFCKYDFKAPDALPAELRGAFDAVVIDPPFITHEVWELYAQAAKMLLAPGGKVLASTVAENAPLMESLLGAKPCAFKPSIPHLVYQYNFFTSYEPTPEGLGAKNPEVPEDD</sequence>
<dbReference type="GO" id="GO:0005737">
    <property type="term" value="C:cytoplasm"/>
    <property type="evidence" value="ECO:0007669"/>
    <property type="project" value="UniProtKB-SubCell"/>
</dbReference>
<dbReference type="InterPro" id="IPR041370">
    <property type="entry name" value="Mlase_EEF1AKMT1/ZCCHC4"/>
</dbReference>
<dbReference type="InterPro" id="IPR019369">
    <property type="entry name" value="Efm5/EEF1AKMT1"/>
</dbReference>